<dbReference type="EMBL" id="DTBJ01000052">
    <property type="protein sequence ID" value="HGM59137.1"/>
    <property type="molecule type" value="Genomic_DNA"/>
</dbReference>
<feature type="transmembrane region" description="Helical" evidence="1">
    <location>
        <begin position="16"/>
        <end position="36"/>
    </location>
</feature>
<proteinExistence type="predicted"/>
<gene>
    <name evidence="2" type="ORF">ENU14_06120</name>
</gene>
<comment type="caution">
    <text evidence="2">The sequence shown here is derived from an EMBL/GenBank/DDBJ whole genome shotgun (WGS) entry which is preliminary data.</text>
</comment>
<name>A0A7C4DBH1_STAMA</name>
<sequence>MKHSEKNVNNPLHRSYIALVLLAVFFVLTIILPRIITIGISRNLLTTIGSINIEYKWMCNKSLSLIIKNNYSVEVKLEVFKCGFNEYFLNNTIVKPGEVIVIDLKMDLNKTCLATLTYSINGYKYGKLIVIEPFKNSC</sequence>
<keyword evidence="1" id="KW-0812">Transmembrane</keyword>
<evidence type="ECO:0000256" key="1">
    <source>
        <dbReference type="SAM" id="Phobius"/>
    </source>
</evidence>
<evidence type="ECO:0000313" key="2">
    <source>
        <dbReference type="EMBL" id="HGM59137.1"/>
    </source>
</evidence>
<accession>A0A7C4DBH1</accession>
<reference evidence="2" key="1">
    <citation type="journal article" date="2020" name="mSystems">
        <title>Genome- and Community-Level Interaction Insights into Carbon Utilization and Element Cycling Functions of Hydrothermarchaeota in Hydrothermal Sediment.</title>
        <authorList>
            <person name="Zhou Z."/>
            <person name="Liu Y."/>
            <person name="Xu W."/>
            <person name="Pan J."/>
            <person name="Luo Z.H."/>
            <person name="Li M."/>
        </authorList>
    </citation>
    <scope>NUCLEOTIDE SEQUENCE [LARGE SCALE GENOMIC DNA]</scope>
    <source>
        <strain evidence="2">SpSt-642</strain>
    </source>
</reference>
<protein>
    <submittedName>
        <fullName evidence="2">Uncharacterized protein</fullName>
    </submittedName>
</protein>
<keyword evidence="1" id="KW-1133">Transmembrane helix</keyword>
<organism evidence="2">
    <name type="scientific">Staphylothermus marinus</name>
    <dbReference type="NCBI Taxonomy" id="2280"/>
    <lineage>
        <taxon>Archaea</taxon>
        <taxon>Thermoproteota</taxon>
        <taxon>Thermoprotei</taxon>
        <taxon>Desulfurococcales</taxon>
        <taxon>Desulfurococcaceae</taxon>
        <taxon>Staphylothermus</taxon>
    </lineage>
</organism>
<dbReference type="AlphaFoldDB" id="A0A7C4DBH1"/>
<keyword evidence="1" id="KW-0472">Membrane</keyword>